<proteinExistence type="predicted"/>
<keyword evidence="3" id="KW-1185">Reference proteome</keyword>
<evidence type="ECO:0000313" key="3">
    <source>
        <dbReference type="Proteomes" id="UP000700596"/>
    </source>
</evidence>
<sequence length="147" mass="16128">MLSSSIFDIWTCNKNINSIRTKLSSIPLSDMSQKGGTWDPSAGSELGSPAHDKSDGKAKVQESSHNQNQVDVATVNAGLPTESHEQVTRVSNTPGWTVVNKPSENDESKTHHGDGPGMDTSFSLQIGWGRWKTTVMSWKMSIRKERD</sequence>
<reference evidence="2" key="1">
    <citation type="journal article" date="2021" name="Nat. Commun.">
        <title>Genetic determinants of endophytism in the Arabidopsis root mycobiome.</title>
        <authorList>
            <person name="Mesny F."/>
            <person name="Miyauchi S."/>
            <person name="Thiergart T."/>
            <person name="Pickel B."/>
            <person name="Atanasova L."/>
            <person name="Karlsson M."/>
            <person name="Huettel B."/>
            <person name="Barry K.W."/>
            <person name="Haridas S."/>
            <person name="Chen C."/>
            <person name="Bauer D."/>
            <person name="Andreopoulos W."/>
            <person name="Pangilinan J."/>
            <person name="LaButti K."/>
            <person name="Riley R."/>
            <person name="Lipzen A."/>
            <person name="Clum A."/>
            <person name="Drula E."/>
            <person name="Henrissat B."/>
            <person name="Kohler A."/>
            <person name="Grigoriev I.V."/>
            <person name="Martin F.M."/>
            <person name="Hacquard S."/>
        </authorList>
    </citation>
    <scope>NUCLEOTIDE SEQUENCE</scope>
    <source>
        <strain evidence="2">MPI-CAGE-CH-0243</strain>
    </source>
</reference>
<dbReference type="OrthoDB" id="4778343at2759"/>
<feature type="region of interest" description="Disordered" evidence="1">
    <location>
        <begin position="28"/>
        <end position="70"/>
    </location>
</feature>
<dbReference type="EMBL" id="JAGMWT010000006">
    <property type="protein sequence ID" value="KAH7127224.1"/>
    <property type="molecule type" value="Genomic_DNA"/>
</dbReference>
<dbReference type="Proteomes" id="UP000700596">
    <property type="component" value="Unassembled WGS sequence"/>
</dbReference>
<feature type="compositionally biased region" description="Basic and acidic residues" evidence="1">
    <location>
        <begin position="50"/>
        <end position="62"/>
    </location>
</feature>
<comment type="caution">
    <text evidence="2">The sequence shown here is derived from an EMBL/GenBank/DDBJ whole genome shotgun (WGS) entry which is preliminary data.</text>
</comment>
<protein>
    <submittedName>
        <fullName evidence="2">Uncharacterized protein</fullName>
    </submittedName>
</protein>
<accession>A0A9P9DVY2</accession>
<feature type="compositionally biased region" description="Basic and acidic residues" evidence="1">
    <location>
        <begin position="103"/>
        <end position="114"/>
    </location>
</feature>
<gene>
    <name evidence="2" type="ORF">B0J11DRAFT_297918</name>
</gene>
<feature type="region of interest" description="Disordered" evidence="1">
    <location>
        <begin position="82"/>
        <end position="121"/>
    </location>
</feature>
<evidence type="ECO:0000256" key="1">
    <source>
        <dbReference type="SAM" id="MobiDB-lite"/>
    </source>
</evidence>
<organism evidence="2 3">
    <name type="scientific">Dendryphion nanum</name>
    <dbReference type="NCBI Taxonomy" id="256645"/>
    <lineage>
        <taxon>Eukaryota</taxon>
        <taxon>Fungi</taxon>
        <taxon>Dikarya</taxon>
        <taxon>Ascomycota</taxon>
        <taxon>Pezizomycotina</taxon>
        <taxon>Dothideomycetes</taxon>
        <taxon>Pleosporomycetidae</taxon>
        <taxon>Pleosporales</taxon>
        <taxon>Torulaceae</taxon>
        <taxon>Dendryphion</taxon>
    </lineage>
</organism>
<dbReference type="AlphaFoldDB" id="A0A9P9DVY2"/>
<evidence type="ECO:0000313" key="2">
    <source>
        <dbReference type="EMBL" id="KAH7127224.1"/>
    </source>
</evidence>
<name>A0A9P9DVY2_9PLEO</name>